<dbReference type="AlphaFoldDB" id="R7T0C7"/>
<sequence length="150" mass="16266">MATRTGGEARSAPPSTDPRFLLMRKLELEKRRALDVPTAEKSQLSSSDIARHDAPFVPTAFSVEHTKSGVPGAKVVAAERQAERREAELRSQAQLRVRLAAAKRVALQDSATRTGGSAHIGIDGPSSIDDDKDLKSQELALKTKLRARKT</sequence>
<dbReference type="HOGENOM" id="CLU_1740476_0_0_1"/>
<dbReference type="GeneID" id="18838972"/>
<name>R7T0C7_DICSQ</name>
<gene>
    <name evidence="2" type="ORF">DICSQDRAFT_169479</name>
</gene>
<protein>
    <submittedName>
        <fullName evidence="2">Uncharacterized protein</fullName>
    </submittedName>
</protein>
<feature type="region of interest" description="Disordered" evidence="1">
    <location>
        <begin position="1"/>
        <end position="21"/>
    </location>
</feature>
<reference evidence="2 3" key="1">
    <citation type="journal article" date="2012" name="Science">
        <title>The Paleozoic origin of enzymatic lignin decomposition reconstructed from 31 fungal genomes.</title>
        <authorList>
            <person name="Floudas D."/>
            <person name="Binder M."/>
            <person name="Riley R."/>
            <person name="Barry K."/>
            <person name="Blanchette R.A."/>
            <person name="Henrissat B."/>
            <person name="Martinez A.T."/>
            <person name="Otillar R."/>
            <person name="Spatafora J.W."/>
            <person name="Yadav J.S."/>
            <person name="Aerts A."/>
            <person name="Benoit I."/>
            <person name="Boyd A."/>
            <person name="Carlson A."/>
            <person name="Copeland A."/>
            <person name="Coutinho P.M."/>
            <person name="de Vries R.P."/>
            <person name="Ferreira P."/>
            <person name="Findley K."/>
            <person name="Foster B."/>
            <person name="Gaskell J."/>
            <person name="Glotzer D."/>
            <person name="Gorecki P."/>
            <person name="Heitman J."/>
            <person name="Hesse C."/>
            <person name="Hori C."/>
            <person name="Igarashi K."/>
            <person name="Jurgens J.A."/>
            <person name="Kallen N."/>
            <person name="Kersten P."/>
            <person name="Kohler A."/>
            <person name="Kuees U."/>
            <person name="Kumar T.K.A."/>
            <person name="Kuo A."/>
            <person name="LaButti K."/>
            <person name="Larrondo L.F."/>
            <person name="Lindquist E."/>
            <person name="Ling A."/>
            <person name="Lombard V."/>
            <person name="Lucas S."/>
            <person name="Lundell T."/>
            <person name="Martin R."/>
            <person name="McLaughlin D.J."/>
            <person name="Morgenstern I."/>
            <person name="Morin E."/>
            <person name="Murat C."/>
            <person name="Nagy L.G."/>
            <person name="Nolan M."/>
            <person name="Ohm R.A."/>
            <person name="Patyshakuliyeva A."/>
            <person name="Rokas A."/>
            <person name="Ruiz-Duenas F.J."/>
            <person name="Sabat G."/>
            <person name="Salamov A."/>
            <person name="Samejima M."/>
            <person name="Schmutz J."/>
            <person name="Slot J.C."/>
            <person name="St John F."/>
            <person name="Stenlid J."/>
            <person name="Sun H."/>
            <person name="Sun S."/>
            <person name="Syed K."/>
            <person name="Tsang A."/>
            <person name="Wiebenga A."/>
            <person name="Young D."/>
            <person name="Pisabarro A."/>
            <person name="Eastwood D.C."/>
            <person name="Martin F."/>
            <person name="Cullen D."/>
            <person name="Grigoriev I.V."/>
            <person name="Hibbett D.S."/>
        </authorList>
    </citation>
    <scope>NUCLEOTIDE SEQUENCE [LARGE SCALE GENOMIC DNA]</scope>
    <source>
        <strain evidence="2 3">LYAD-421 SS1</strain>
    </source>
</reference>
<feature type="region of interest" description="Disordered" evidence="1">
    <location>
        <begin position="109"/>
        <end position="135"/>
    </location>
</feature>
<organism evidence="2 3">
    <name type="scientific">Dichomitus squalens (strain LYAD-421)</name>
    <name type="common">Western red white-rot fungus</name>
    <dbReference type="NCBI Taxonomy" id="732165"/>
    <lineage>
        <taxon>Eukaryota</taxon>
        <taxon>Fungi</taxon>
        <taxon>Dikarya</taxon>
        <taxon>Basidiomycota</taxon>
        <taxon>Agaricomycotina</taxon>
        <taxon>Agaricomycetes</taxon>
        <taxon>Polyporales</taxon>
        <taxon>Polyporaceae</taxon>
        <taxon>Dichomitus</taxon>
    </lineage>
</organism>
<evidence type="ECO:0000313" key="3">
    <source>
        <dbReference type="Proteomes" id="UP000053319"/>
    </source>
</evidence>
<dbReference type="RefSeq" id="XP_007365154.1">
    <property type="nucleotide sequence ID" value="XM_007365092.1"/>
</dbReference>
<dbReference type="KEGG" id="dsq:DICSQDRAFT_169479"/>
<evidence type="ECO:0000313" key="2">
    <source>
        <dbReference type="EMBL" id="EJF61899.1"/>
    </source>
</evidence>
<proteinExistence type="predicted"/>
<evidence type="ECO:0000256" key="1">
    <source>
        <dbReference type="SAM" id="MobiDB-lite"/>
    </source>
</evidence>
<accession>R7T0C7</accession>
<dbReference type="EMBL" id="JH719407">
    <property type="protein sequence ID" value="EJF61899.1"/>
    <property type="molecule type" value="Genomic_DNA"/>
</dbReference>
<dbReference type="Proteomes" id="UP000053319">
    <property type="component" value="Unassembled WGS sequence"/>
</dbReference>